<dbReference type="InterPro" id="IPR011250">
    <property type="entry name" value="OMP/PagP_B-barrel"/>
</dbReference>
<dbReference type="AlphaFoldDB" id="A0A163CI48"/>
<evidence type="ECO:0000256" key="2">
    <source>
        <dbReference type="SAM" id="SignalP"/>
    </source>
</evidence>
<evidence type="ECO:0000313" key="6">
    <source>
        <dbReference type="Proteomes" id="UP000185680"/>
    </source>
</evidence>
<dbReference type="EMBL" id="CP017476">
    <property type="protein sequence ID" value="AOW12403.1"/>
    <property type="molecule type" value="Genomic_DNA"/>
</dbReference>
<dbReference type="GO" id="GO:0009279">
    <property type="term" value="C:cell outer membrane"/>
    <property type="evidence" value="ECO:0007669"/>
    <property type="project" value="UniProtKB-SubCell"/>
</dbReference>
<evidence type="ECO:0000256" key="1">
    <source>
        <dbReference type="ARBA" id="ARBA00004442"/>
    </source>
</evidence>
<dbReference type="Gene3D" id="2.40.160.20">
    <property type="match status" value="1"/>
</dbReference>
<feature type="chain" id="PRO_5044549456" description="Outer membrane protein beta-barrel domain-containing protein" evidence="2">
    <location>
        <begin position="23"/>
        <end position="210"/>
    </location>
</feature>
<comment type="subcellular location">
    <subcellularLocation>
        <location evidence="1">Cell outer membrane</location>
    </subcellularLocation>
</comment>
<dbReference type="OrthoDB" id="8759244at2"/>
<protein>
    <recommendedName>
        <fullName evidence="7">Outer membrane protein beta-barrel domain-containing protein</fullName>
    </recommendedName>
</protein>
<keyword evidence="2" id="KW-0732">Signal</keyword>
<dbReference type="EMBL" id="LVWD01000008">
    <property type="protein sequence ID" value="OAD42454.1"/>
    <property type="molecule type" value="Genomic_DNA"/>
</dbReference>
<organism evidence="3 6">
    <name type="scientific">Hydrogenophaga crassostreae</name>
    <dbReference type="NCBI Taxonomy" id="1763535"/>
    <lineage>
        <taxon>Bacteria</taxon>
        <taxon>Pseudomonadati</taxon>
        <taxon>Pseudomonadota</taxon>
        <taxon>Betaproteobacteria</taxon>
        <taxon>Burkholderiales</taxon>
        <taxon>Comamonadaceae</taxon>
        <taxon>Hydrogenophaga</taxon>
    </lineage>
</organism>
<accession>A0A163CI48</accession>
<dbReference type="SUPFAM" id="SSF56925">
    <property type="entry name" value="OMPA-like"/>
    <property type="match status" value="1"/>
</dbReference>
<reference evidence="4 5" key="1">
    <citation type="submission" date="2016-02" db="EMBL/GenBank/DDBJ databases">
        <title>Draft genome sequence of Hydrogenophaga sp. LPB0072.</title>
        <authorList>
            <person name="Shin S.-K."/>
            <person name="Yi H."/>
        </authorList>
    </citation>
    <scope>NUCLEOTIDE SEQUENCE [LARGE SCALE GENOMIC DNA]</scope>
    <source>
        <strain evidence="4 5">LPB0072</strain>
    </source>
</reference>
<dbReference type="RefSeq" id="WP_066088592.1">
    <property type="nucleotide sequence ID" value="NZ_CP017476.1"/>
</dbReference>
<feature type="signal peptide" evidence="2">
    <location>
        <begin position="1"/>
        <end position="22"/>
    </location>
</feature>
<dbReference type="KEGG" id="hyl:LPB072_05580"/>
<keyword evidence="5" id="KW-1185">Reference proteome</keyword>
<proteinExistence type="predicted"/>
<evidence type="ECO:0000313" key="3">
    <source>
        <dbReference type="EMBL" id="AOW12403.1"/>
    </source>
</evidence>
<evidence type="ECO:0008006" key="7">
    <source>
        <dbReference type="Google" id="ProtNLM"/>
    </source>
</evidence>
<name>A0A163CI48_9BURK</name>
<gene>
    <name evidence="3" type="ORF">LPB072_05580</name>
    <name evidence="4" type="ORF">LPB72_08160</name>
</gene>
<sequence>MKKMIKMLACTALGLTVLCAQAQTVEKKAASGVAKGEGYVSKGLKSAGFDNQDLYGELGLSLLSYKIASYGISSHPVMIRAIAGYDFHRNLALEAMLGLGLGGSTGVGYYGSGYNVSAGTMIGAYAKPRITLGDMELFGRVGLTNTSSSVRGYAGTDGGASFSYGAGLRYMTQWAAMGNRNVSINADYMSYYSGSGLKYTGLTVGAGLQF</sequence>
<evidence type="ECO:0000313" key="5">
    <source>
        <dbReference type="Proteomes" id="UP000185657"/>
    </source>
</evidence>
<dbReference type="STRING" id="1763535.LPB072_05580"/>
<reference evidence="3 6" key="2">
    <citation type="submission" date="2016-10" db="EMBL/GenBank/DDBJ databases">
        <title>Hydorgenophaga sp. LPB0072 isolated from gastropod.</title>
        <authorList>
            <person name="Kim E."/>
            <person name="Yi H."/>
        </authorList>
    </citation>
    <scope>NUCLEOTIDE SEQUENCE [LARGE SCALE GENOMIC DNA]</scope>
    <source>
        <strain evidence="3 6">LPB0072</strain>
    </source>
</reference>
<dbReference type="Proteomes" id="UP000185657">
    <property type="component" value="Unassembled WGS sequence"/>
</dbReference>
<dbReference type="Proteomes" id="UP000185680">
    <property type="component" value="Chromosome"/>
</dbReference>
<evidence type="ECO:0000313" key="4">
    <source>
        <dbReference type="EMBL" id="OAD42454.1"/>
    </source>
</evidence>